<protein>
    <submittedName>
        <fullName evidence="13">Type II secretion system protein GspL</fullName>
    </submittedName>
</protein>
<evidence type="ECO:0000256" key="6">
    <source>
        <dbReference type="ARBA" id="ARBA00022692"/>
    </source>
</evidence>
<name>A0ABT1BMY0_9BURK</name>
<evidence type="ECO:0000256" key="4">
    <source>
        <dbReference type="ARBA" id="ARBA00022475"/>
    </source>
</evidence>
<accession>A0ABT1BMY0</accession>
<dbReference type="Proteomes" id="UP001204851">
    <property type="component" value="Unassembled WGS sequence"/>
</dbReference>
<comment type="subcellular location">
    <subcellularLocation>
        <location evidence="1">Cell inner membrane</location>
        <topology evidence="1">Single-pass membrane protein</topology>
    </subcellularLocation>
</comment>
<feature type="domain" description="GspL cytoplasmic actin-ATPase-like" evidence="11">
    <location>
        <begin position="47"/>
        <end position="144"/>
    </location>
</feature>
<dbReference type="SUPFAM" id="SSF53067">
    <property type="entry name" value="Actin-like ATPase domain"/>
    <property type="match status" value="1"/>
</dbReference>
<keyword evidence="5" id="KW-0997">Cell inner membrane</keyword>
<dbReference type="NCBIfam" id="TIGR01709">
    <property type="entry name" value="typeII_sec_gspL"/>
    <property type="match status" value="1"/>
</dbReference>
<dbReference type="Pfam" id="PF05134">
    <property type="entry name" value="T2SSL"/>
    <property type="match status" value="1"/>
</dbReference>
<proteinExistence type="inferred from homology"/>
<reference evidence="13 14" key="1">
    <citation type="submission" date="2022-06" db="EMBL/GenBank/DDBJ databases">
        <title>Ideonella sp. NS12-5 Genome sequencing and assembly.</title>
        <authorList>
            <person name="Jung Y."/>
        </authorList>
    </citation>
    <scope>NUCLEOTIDE SEQUENCE [LARGE SCALE GENOMIC DNA]</scope>
    <source>
        <strain evidence="13 14">NS12-5</strain>
    </source>
</reference>
<organism evidence="13 14">
    <name type="scientific">Ideonella oryzae</name>
    <dbReference type="NCBI Taxonomy" id="2937441"/>
    <lineage>
        <taxon>Bacteria</taxon>
        <taxon>Pseudomonadati</taxon>
        <taxon>Pseudomonadota</taxon>
        <taxon>Betaproteobacteria</taxon>
        <taxon>Burkholderiales</taxon>
        <taxon>Sphaerotilaceae</taxon>
        <taxon>Ideonella</taxon>
    </lineage>
</organism>
<dbReference type="Pfam" id="PF12693">
    <property type="entry name" value="GspL_C"/>
    <property type="match status" value="1"/>
</dbReference>
<feature type="domain" description="GspL periplasmic" evidence="12">
    <location>
        <begin position="260"/>
        <end position="384"/>
    </location>
</feature>
<keyword evidence="9" id="KW-0472">Membrane</keyword>
<keyword evidence="4" id="KW-1003">Cell membrane</keyword>
<gene>
    <name evidence="13" type="primary">gspL</name>
    <name evidence="13" type="ORF">M0L44_09420</name>
</gene>
<evidence type="ECO:0000256" key="9">
    <source>
        <dbReference type="ARBA" id="ARBA00023136"/>
    </source>
</evidence>
<evidence type="ECO:0000256" key="7">
    <source>
        <dbReference type="ARBA" id="ARBA00022927"/>
    </source>
</evidence>
<keyword evidence="8" id="KW-1133">Transmembrane helix</keyword>
<evidence type="ECO:0000259" key="11">
    <source>
        <dbReference type="Pfam" id="PF05134"/>
    </source>
</evidence>
<feature type="region of interest" description="Disordered" evidence="10">
    <location>
        <begin position="395"/>
        <end position="477"/>
    </location>
</feature>
<comment type="caution">
    <text evidence="13">The sequence shown here is derived from an EMBL/GenBank/DDBJ whole genome shotgun (WGS) entry which is preliminary data.</text>
</comment>
<evidence type="ECO:0000313" key="13">
    <source>
        <dbReference type="EMBL" id="MCO5976927.1"/>
    </source>
</evidence>
<dbReference type="InterPro" id="IPR024230">
    <property type="entry name" value="GspL_cyto_dom"/>
</dbReference>
<evidence type="ECO:0000256" key="5">
    <source>
        <dbReference type="ARBA" id="ARBA00022519"/>
    </source>
</evidence>
<evidence type="ECO:0000256" key="8">
    <source>
        <dbReference type="ARBA" id="ARBA00022989"/>
    </source>
</evidence>
<evidence type="ECO:0000259" key="12">
    <source>
        <dbReference type="Pfam" id="PF12693"/>
    </source>
</evidence>
<comment type="similarity">
    <text evidence="2">Belongs to the GSP L family.</text>
</comment>
<sequence length="477" mass="50479">MSLLIVQLPASPRLSAPGADTADVPSAEELDFAFSQDGIHLTRSGRAPLAELPAATQRVAVLAPGDISWHRITLPKASGLRLRQALAGLLEEALLDDEADLHLALPPQARGGETVWVAAVNRGWLRGQIARLEPSGQTLDRVVPGWRPDGVTAAHVWGDPEHPQLAWRDAQGAVCVPLTGARSLLQTVPAEDSVHWTAAPDTAAQAAELAGAPVAALSLGEWLMQAAAGEWNLRQFDLAAQRRGHRALREKLLPLWRSPRWRPARIGLAALLLVQLVGANVWAWQQRHALALRQQSMTALLQTTFPQVRAVIDAPVQMQKEIDLLRTTAGKPGETDLEPLLAAAEVAWPSGRGPASALHFEPGRLTLTSPGWSPPEVDGFRSRLLPLGLDAEPSANGPSIVKARPGAMPPPSAAQTPPAAGPRPTPTTAPGARPAAVPPQSDEEEVDVSGPPPANVPARPLGRAPANPTAPSDEATR</sequence>
<dbReference type="Gene3D" id="3.30.420.380">
    <property type="match status" value="1"/>
</dbReference>
<feature type="compositionally biased region" description="Low complexity" evidence="10">
    <location>
        <begin position="428"/>
        <end position="440"/>
    </location>
</feature>
<keyword evidence="7" id="KW-0653">Protein transport</keyword>
<evidence type="ECO:0000256" key="2">
    <source>
        <dbReference type="ARBA" id="ARBA00005318"/>
    </source>
</evidence>
<dbReference type="InterPro" id="IPR025691">
    <property type="entry name" value="GspL_pp_dom"/>
</dbReference>
<dbReference type="InterPro" id="IPR007812">
    <property type="entry name" value="T2SS_protein-GspL"/>
</dbReference>
<evidence type="ECO:0000313" key="14">
    <source>
        <dbReference type="Proteomes" id="UP001204851"/>
    </source>
</evidence>
<dbReference type="EMBL" id="JAMXMC010000005">
    <property type="protein sequence ID" value="MCO5976927.1"/>
    <property type="molecule type" value="Genomic_DNA"/>
</dbReference>
<keyword evidence="6" id="KW-0812">Transmembrane</keyword>
<evidence type="ECO:0000256" key="1">
    <source>
        <dbReference type="ARBA" id="ARBA00004377"/>
    </source>
</evidence>
<dbReference type="RefSeq" id="WP_252769463.1">
    <property type="nucleotide sequence ID" value="NZ_JAMXMC010000005.1"/>
</dbReference>
<evidence type="ECO:0000256" key="10">
    <source>
        <dbReference type="SAM" id="MobiDB-lite"/>
    </source>
</evidence>
<keyword evidence="14" id="KW-1185">Reference proteome</keyword>
<dbReference type="InterPro" id="IPR043129">
    <property type="entry name" value="ATPase_NBD"/>
</dbReference>
<evidence type="ECO:0000256" key="3">
    <source>
        <dbReference type="ARBA" id="ARBA00022448"/>
    </source>
</evidence>
<keyword evidence="3" id="KW-0813">Transport</keyword>